<feature type="transmembrane region" description="Helical" evidence="1">
    <location>
        <begin position="168"/>
        <end position="190"/>
    </location>
</feature>
<organism evidence="2 3">
    <name type="scientific">Merdimonas faecis</name>
    <dbReference type="NCBI Taxonomy" id="1653435"/>
    <lineage>
        <taxon>Bacteria</taxon>
        <taxon>Bacillati</taxon>
        <taxon>Bacillota</taxon>
        <taxon>Clostridia</taxon>
        <taxon>Lachnospirales</taxon>
        <taxon>Lachnospiraceae</taxon>
        <taxon>Merdimonas</taxon>
    </lineage>
</organism>
<proteinExistence type="predicted"/>
<dbReference type="AlphaFoldDB" id="A0A9D2VZX3"/>
<evidence type="ECO:0000313" key="2">
    <source>
        <dbReference type="EMBL" id="HJH50813.1"/>
    </source>
</evidence>
<keyword evidence="1" id="KW-0472">Membrane</keyword>
<evidence type="ECO:0000313" key="3">
    <source>
        <dbReference type="Proteomes" id="UP000813420"/>
    </source>
</evidence>
<dbReference type="RefSeq" id="WP_277272489.1">
    <property type="nucleotide sequence ID" value="NZ_DYXE01000089.1"/>
</dbReference>
<protein>
    <submittedName>
        <fullName evidence="2">ABC transporter permease</fullName>
    </submittedName>
</protein>
<sequence length="248" mass="26809">MLSIEFRKLKSTGFLPSIVIGGILAALIPILNTAARPDTFTSQTGPVLSILLTANAQMILLLHLILVICGACTMFHTEYAGRALNHMLALPLRPEGLYLKKAVILILCFLLLLTLEAAGLTFCASRWFGLSEDFFPELIRYLGSIALLSLPTILFMLLIALLNENMWVSLGIGITFLSMATVLADGPFALKLVPFLTPFAGLEETCTVLAAGDTFSGDLKNLLLCAVAETIILIIAAIPAARTRRYTL</sequence>
<name>A0A9D2VZX3_9FIRM</name>
<gene>
    <name evidence="2" type="ORF">K8V39_11180</name>
</gene>
<feature type="transmembrane region" description="Helical" evidence="1">
    <location>
        <begin position="221"/>
        <end position="241"/>
    </location>
</feature>
<accession>A0A9D2VZX3</accession>
<feature type="transmembrane region" description="Helical" evidence="1">
    <location>
        <begin position="58"/>
        <end position="81"/>
    </location>
</feature>
<feature type="transmembrane region" description="Helical" evidence="1">
    <location>
        <begin position="12"/>
        <end position="31"/>
    </location>
</feature>
<reference evidence="2" key="1">
    <citation type="journal article" date="2021" name="PeerJ">
        <title>Extensive microbial diversity within the chicken gut microbiome revealed by metagenomics and culture.</title>
        <authorList>
            <person name="Gilroy R."/>
            <person name="Ravi A."/>
            <person name="Getino M."/>
            <person name="Pursley I."/>
            <person name="Horton D.L."/>
            <person name="Alikhan N.F."/>
            <person name="Baker D."/>
            <person name="Gharbi K."/>
            <person name="Hall N."/>
            <person name="Watson M."/>
            <person name="Adriaenssens E.M."/>
            <person name="Foster-Nyarko E."/>
            <person name="Jarju S."/>
            <person name="Secka A."/>
            <person name="Antonio M."/>
            <person name="Oren A."/>
            <person name="Chaudhuri R.R."/>
            <person name="La Ragione R."/>
            <person name="Hildebrand F."/>
            <person name="Pallen M.J."/>
        </authorList>
    </citation>
    <scope>NUCLEOTIDE SEQUENCE</scope>
    <source>
        <strain evidence="2">USAMLcec4-12693</strain>
    </source>
</reference>
<keyword evidence="1" id="KW-0812">Transmembrane</keyword>
<comment type="caution">
    <text evidence="2">The sequence shown here is derived from an EMBL/GenBank/DDBJ whole genome shotgun (WGS) entry which is preliminary data.</text>
</comment>
<feature type="transmembrane region" description="Helical" evidence="1">
    <location>
        <begin position="102"/>
        <end position="129"/>
    </location>
</feature>
<keyword evidence="1" id="KW-1133">Transmembrane helix</keyword>
<feature type="transmembrane region" description="Helical" evidence="1">
    <location>
        <begin position="141"/>
        <end position="161"/>
    </location>
</feature>
<dbReference type="Pfam" id="PF12730">
    <property type="entry name" value="ABC2_membrane_4"/>
    <property type="match status" value="1"/>
</dbReference>
<evidence type="ECO:0000256" key="1">
    <source>
        <dbReference type="SAM" id="Phobius"/>
    </source>
</evidence>
<reference evidence="2" key="2">
    <citation type="submission" date="2021-09" db="EMBL/GenBank/DDBJ databases">
        <authorList>
            <person name="Gilroy R."/>
        </authorList>
    </citation>
    <scope>NUCLEOTIDE SEQUENCE</scope>
    <source>
        <strain evidence="2">USAMLcec4-12693</strain>
    </source>
</reference>
<dbReference type="Proteomes" id="UP000813420">
    <property type="component" value="Unassembled WGS sequence"/>
</dbReference>
<dbReference type="EMBL" id="DYXE01000089">
    <property type="protein sequence ID" value="HJH50813.1"/>
    <property type="molecule type" value="Genomic_DNA"/>
</dbReference>